<evidence type="ECO:0000313" key="2">
    <source>
        <dbReference type="Proteomes" id="UP000828941"/>
    </source>
</evidence>
<reference evidence="1 2" key="1">
    <citation type="journal article" date="2022" name="DNA Res.">
        <title>Chromosomal-level genome assembly of the orchid tree Bauhinia variegata (Leguminosae; Cercidoideae) supports the allotetraploid origin hypothesis of Bauhinia.</title>
        <authorList>
            <person name="Zhong Y."/>
            <person name="Chen Y."/>
            <person name="Zheng D."/>
            <person name="Pang J."/>
            <person name="Liu Y."/>
            <person name="Luo S."/>
            <person name="Meng S."/>
            <person name="Qian L."/>
            <person name="Wei D."/>
            <person name="Dai S."/>
            <person name="Zhou R."/>
        </authorList>
    </citation>
    <scope>NUCLEOTIDE SEQUENCE [LARGE SCALE GENOMIC DNA]</scope>
    <source>
        <strain evidence="1">BV-YZ2020</strain>
    </source>
</reference>
<dbReference type="Proteomes" id="UP000828941">
    <property type="component" value="Chromosome 4"/>
</dbReference>
<comment type="caution">
    <text evidence="1">The sequence shown here is derived from an EMBL/GenBank/DDBJ whole genome shotgun (WGS) entry which is preliminary data.</text>
</comment>
<protein>
    <submittedName>
        <fullName evidence="1">Uncharacterized protein</fullName>
    </submittedName>
</protein>
<organism evidence="1 2">
    <name type="scientific">Bauhinia variegata</name>
    <name type="common">Purple orchid tree</name>
    <name type="synonym">Phanera variegata</name>
    <dbReference type="NCBI Taxonomy" id="167791"/>
    <lineage>
        <taxon>Eukaryota</taxon>
        <taxon>Viridiplantae</taxon>
        <taxon>Streptophyta</taxon>
        <taxon>Embryophyta</taxon>
        <taxon>Tracheophyta</taxon>
        <taxon>Spermatophyta</taxon>
        <taxon>Magnoliopsida</taxon>
        <taxon>eudicotyledons</taxon>
        <taxon>Gunneridae</taxon>
        <taxon>Pentapetalae</taxon>
        <taxon>rosids</taxon>
        <taxon>fabids</taxon>
        <taxon>Fabales</taxon>
        <taxon>Fabaceae</taxon>
        <taxon>Cercidoideae</taxon>
        <taxon>Cercideae</taxon>
        <taxon>Bauhiniinae</taxon>
        <taxon>Bauhinia</taxon>
    </lineage>
</organism>
<evidence type="ECO:0000313" key="1">
    <source>
        <dbReference type="EMBL" id="KAI4349795.1"/>
    </source>
</evidence>
<sequence>MEGGQCGQDLASVLGQFTPNAFPVGYLPRLLALSVIFPPALVLVDDFASIAFFEYQLILCRFLVWCANFDGTEFSLFPRSKKRNPDLFPFHDKSHAESKFKRISEAYSCMLFGNYSDSFIFRMTE</sequence>
<name>A0ACB9PM00_BAUVA</name>
<dbReference type="EMBL" id="CM039429">
    <property type="protein sequence ID" value="KAI4349795.1"/>
    <property type="molecule type" value="Genomic_DNA"/>
</dbReference>
<proteinExistence type="predicted"/>
<accession>A0ACB9PM00</accession>
<gene>
    <name evidence="1" type="ORF">L6164_010352</name>
</gene>
<keyword evidence="2" id="KW-1185">Reference proteome</keyword>